<gene>
    <name evidence="2" type="ORF">CX676_00120</name>
</gene>
<dbReference type="KEGG" id="pzh:CX676_00120"/>
<dbReference type="RefSeq" id="WP_101750799.1">
    <property type="nucleotide sequence ID" value="NZ_CP025430.1"/>
</dbReference>
<protein>
    <submittedName>
        <fullName evidence="2">DUF1330 domain-containing protein</fullName>
    </submittedName>
</protein>
<reference evidence="2 3" key="1">
    <citation type="journal article" date="2013" name="Antonie Van Leeuwenhoek">
        <title>Paracoccus zhejiangensis sp. nov., isolated from activated sludge in wastewater-treatment system.</title>
        <authorList>
            <person name="Wu Z.G."/>
            <person name="Zhang D.F."/>
            <person name="Liu Y.L."/>
            <person name="Wang F."/>
            <person name="Jiang X."/>
            <person name="Li C."/>
            <person name="Li S.P."/>
            <person name="Hong Q."/>
            <person name="Li W.J."/>
        </authorList>
    </citation>
    <scope>NUCLEOTIDE SEQUENCE [LARGE SCALE GENOMIC DNA]</scope>
    <source>
        <strain evidence="2 3">J6</strain>
    </source>
</reference>
<sequence>MPKGYWIAHVTVDDPTAYEAYRQANAAPLAQYGGRFLVRGGVQTVVEGEARPRSVVVEFPSLEAATDCYHSAEYQAALALRKPCSAGDVVIVAGYDPA</sequence>
<organism evidence="2 3">
    <name type="scientific">Paracoccus zhejiangensis</name>
    <dbReference type="NCBI Taxonomy" id="1077935"/>
    <lineage>
        <taxon>Bacteria</taxon>
        <taxon>Pseudomonadati</taxon>
        <taxon>Pseudomonadota</taxon>
        <taxon>Alphaproteobacteria</taxon>
        <taxon>Rhodobacterales</taxon>
        <taxon>Paracoccaceae</taxon>
        <taxon>Paracoccus</taxon>
    </lineage>
</organism>
<dbReference type="PANTHER" id="PTHR41521:SF4">
    <property type="entry name" value="BLR0684 PROTEIN"/>
    <property type="match status" value="1"/>
</dbReference>
<dbReference type="EMBL" id="CP025430">
    <property type="protein sequence ID" value="AUH62755.1"/>
    <property type="molecule type" value="Genomic_DNA"/>
</dbReference>
<evidence type="ECO:0000313" key="2">
    <source>
        <dbReference type="EMBL" id="AUH62755.1"/>
    </source>
</evidence>
<dbReference type="PANTHER" id="PTHR41521">
    <property type="match status" value="1"/>
</dbReference>
<feature type="domain" description="DUF1330" evidence="1">
    <location>
        <begin position="3"/>
        <end position="95"/>
    </location>
</feature>
<dbReference type="Gene3D" id="3.30.70.100">
    <property type="match status" value="1"/>
</dbReference>
<name>A0A2H5ETX6_9RHOB</name>
<dbReference type="InterPro" id="IPR010753">
    <property type="entry name" value="DUF1330"/>
</dbReference>
<dbReference type="AlphaFoldDB" id="A0A2H5ETX6"/>
<dbReference type="Proteomes" id="UP000234530">
    <property type="component" value="Chromosome"/>
</dbReference>
<proteinExistence type="predicted"/>
<dbReference type="OrthoDB" id="9806380at2"/>
<dbReference type="Pfam" id="PF07045">
    <property type="entry name" value="DUF1330"/>
    <property type="match status" value="1"/>
</dbReference>
<dbReference type="SUPFAM" id="SSF54909">
    <property type="entry name" value="Dimeric alpha+beta barrel"/>
    <property type="match status" value="1"/>
</dbReference>
<dbReference type="InterPro" id="IPR011008">
    <property type="entry name" value="Dimeric_a/b-barrel"/>
</dbReference>
<evidence type="ECO:0000313" key="3">
    <source>
        <dbReference type="Proteomes" id="UP000234530"/>
    </source>
</evidence>
<accession>A0A2H5ETX6</accession>
<evidence type="ECO:0000259" key="1">
    <source>
        <dbReference type="Pfam" id="PF07045"/>
    </source>
</evidence>
<keyword evidence="3" id="KW-1185">Reference proteome</keyword>